<keyword evidence="13 14" id="KW-0472">Membrane</keyword>
<dbReference type="Gene3D" id="1.20.120.620">
    <property type="entry name" value="Backbone structure of the membrane domain of e. Coli histidine kinase receptor kdpd"/>
    <property type="match status" value="1"/>
</dbReference>
<dbReference type="PRINTS" id="PR00344">
    <property type="entry name" value="BCTRLSENSOR"/>
</dbReference>
<dbReference type="InterPro" id="IPR027417">
    <property type="entry name" value="P-loop_NTPase"/>
</dbReference>
<dbReference type="Pfam" id="PF13493">
    <property type="entry name" value="DUF4118"/>
    <property type="match status" value="1"/>
</dbReference>
<gene>
    <name evidence="16" type="ORF">MMF94_00175</name>
</gene>
<dbReference type="PROSITE" id="PS50109">
    <property type="entry name" value="HIS_KIN"/>
    <property type="match status" value="1"/>
</dbReference>
<dbReference type="PANTHER" id="PTHR45569:SF1">
    <property type="entry name" value="SENSOR PROTEIN KDPD"/>
    <property type="match status" value="1"/>
</dbReference>
<dbReference type="Proteomes" id="UP001299970">
    <property type="component" value="Unassembled WGS sequence"/>
</dbReference>
<comment type="catalytic activity">
    <reaction evidence="1">
        <text>ATP + protein L-histidine = ADP + protein N-phospho-L-histidine.</text>
        <dbReference type="EC" id="2.7.13.3"/>
    </reaction>
</comment>
<dbReference type="InterPro" id="IPR005467">
    <property type="entry name" value="His_kinase_dom"/>
</dbReference>
<dbReference type="InterPro" id="IPR052023">
    <property type="entry name" value="Histidine_kinase_KdpD"/>
</dbReference>
<organism evidence="16 17">
    <name type="scientific">Pseudonocardia alaniniphila</name>
    <dbReference type="NCBI Taxonomy" id="75291"/>
    <lineage>
        <taxon>Bacteria</taxon>
        <taxon>Bacillati</taxon>
        <taxon>Actinomycetota</taxon>
        <taxon>Actinomycetes</taxon>
        <taxon>Pseudonocardiales</taxon>
        <taxon>Pseudonocardiaceae</taxon>
        <taxon>Pseudonocardia</taxon>
    </lineage>
</organism>
<feature type="domain" description="Histidine kinase" evidence="15">
    <location>
        <begin position="618"/>
        <end position="832"/>
    </location>
</feature>
<evidence type="ECO:0000256" key="3">
    <source>
        <dbReference type="ARBA" id="ARBA00004236"/>
    </source>
</evidence>
<evidence type="ECO:0000256" key="5">
    <source>
        <dbReference type="ARBA" id="ARBA00022553"/>
    </source>
</evidence>
<dbReference type="SUPFAM" id="SSF55874">
    <property type="entry name" value="ATPase domain of HSP90 chaperone/DNA topoisomerase II/histidine kinase"/>
    <property type="match status" value="1"/>
</dbReference>
<dbReference type="Pfam" id="PF02702">
    <property type="entry name" value="KdpD"/>
    <property type="match status" value="1"/>
</dbReference>
<protein>
    <recommendedName>
        <fullName evidence="4">histidine kinase</fullName>
        <ecNumber evidence="4">2.7.13.3</ecNumber>
    </recommendedName>
</protein>
<dbReference type="SUPFAM" id="SSF52402">
    <property type="entry name" value="Adenine nucleotide alpha hydrolases-like"/>
    <property type="match status" value="1"/>
</dbReference>
<comment type="caution">
    <text evidence="16">The sequence shown here is derived from an EMBL/GenBank/DDBJ whole genome shotgun (WGS) entry which is preliminary data.</text>
</comment>
<dbReference type="PANTHER" id="PTHR45569">
    <property type="entry name" value="SENSOR PROTEIN KDPD"/>
    <property type="match status" value="1"/>
</dbReference>
<dbReference type="Gene3D" id="3.40.50.300">
    <property type="entry name" value="P-loop containing nucleotide triphosphate hydrolases"/>
    <property type="match status" value="1"/>
</dbReference>
<evidence type="ECO:0000313" key="17">
    <source>
        <dbReference type="Proteomes" id="UP001299970"/>
    </source>
</evidence>
<dbReference type="InterPro" id="IPR025201">
    <property type="entry name" value="KdpD_TM"/>
</dbReference>
<evidence type="ECO:0000256" key="11">
    <source>
        <dbReference type="ARBA" id="ARBA00022989"/>
    </source>
</evidence>
<dbReference type="InterPro" id="IPR003594">
    <property type="entry name" value="HATPase_dom"/>
</dbReference>
<dbReference type="SMART" id="SM00388">
    <property type="entry name" value="HisKA"/>
    <property type="match status" value="1"/>
</dbReference>
<keyword evidence="11 14" id="KW-1133">Transmembrane helix</keyword>
<dbReference type="SMART" id="SM00387">
    <property type="entry name" value="HATPase_c"/>
    <property type="match status" value="1"/>
</dbReference>
<evidence type="ECO:0000256" key="10">
    <source>
        <dbReference type="ARBA" id="ARBA00022840"/>
    </source>
</evidence>
<keyword evidence="9" id="KW-0418">Kinase</keyword>
<dbReference type="Pfam" id="PF00582">
    <property type="entry name" value="Usp"/>
    <property type="match status" value="1"/>
</dbReference>
<evidence type="ECO:0000256" key="13">
    <source>
        <dbReference type="ARBA" id="ARBA00023136"/>
    </source>
</evidence>
<feature type="transmembrane region" description="Helical" evidence="14">
    <location>
        <begin position="410"/>
        <end position="438"/>
    </location>
</feature>
<dbReference type="CDD" id="cd00082">
    <property type="entry name" value="HisKA"/>
    <property type="match status" value="1"/>
</dbReference>
<dbReference type="InterPro" id="IPR003852">
    <property type="entry name" value="Sig_transdc_His_kinase_KdpD_N"/>
</dbReference>
<proteinExistence type="predicted"/>
<keyword evidence="5" id="KW-0597">Phosphoprotein</keyword>
<dbReference type="EMBL" id="JAKXMK010000001">
    <property type="protein sequence ID" value="MCH6164081.1"/>
    <property type="molecule type" value="Genomic_DNA"/>
</dbReference>
<dbReference type="RefSeq" id="WP_241034117.1">
    <property type="nucleotide sequence ID" value="NZ_BAAAJF010000034.1"/>
</dbReference>
<evidence type="ECO:0000256" key="9">
    <source>
        <dbReference type="ARBA" id="ARBA00022777"/>
    </source>
</evidence>
<evidence type="ECO:0000313" key="16">
    <source>
        <dbReference type="EMBL" id="MCH6164081.1"/>
    </source>
</evidence>
<keyword evidence="7 14" id="KW-0812">Transmembrane</keyword>
<evidence type="ECO:0000256" key="8">
    <source>
        <dbReference type="ARBA" id="ARBA00022741"/>
    </source>
</evidence>
<dbReference type="Gene3D" id="3.40.50.620">
    <property type="entry name" value="HUPs"/>
    <property type="match status" value="1"/>
</dbReference>
<accession>A0ABS9T6G3</accession>
<sequence>MGTRGELRIYLGAAPGVGKTYAMLGEAHRRAGRGTAVVVGLVEPHGRSKTAALIEGLEVLPRRRLTHRGVVLTELDVDAVLARAPQVVLVDELAHTNAPGSRNAKRWQDVEEILDAGITVLTTLNIQHLESLNDVIERITGVHQRETVPDEVVRRAEQVELVDITPEALRRRLAHGNVYSAEKVDAAMANYFQPRNLTALREMALLWVADEVEVALQRYRADQHVTDVWETRERVVVALTGGPESETVLRRAARIAKRSSSAELFAVHVLRGDGLVTAPVSALANLRRVAEDVGASFHTVVGDDVPAALLDFARGVDATQLVLGTSRRSRAARLLVEGIGTRVVQRSGQIDVHMVNHPEAGRGIRLPHRFSAVSLTRRATEWALGVVLPVAATAAGILGQSVFGLSTDVVLFFLATVVVALVGGLGPALFAAGAGALLLNFFLTPPLYTLTIAERENVITLVAMVLVAVLVALVVDRAARRAQQAAAAGSEAALLASLSRTVLTRPEPLPRLLDKLREAFGLTTVAILERQDGHWTTSACSGPPDCARPEQADVDVAVEPDVHLVGRGTPLPAADQRLLEAVGGQALLALRNQQATREVAEAHRRADATELRSALLSALGHDLRTPLASIKASANSLRDRDLRLSEHDSSELAATIEESADRLTAVVNNLLDSSRIATGAVAPEPRPVGLDEVALLSMRGLDPTYRPAERVGLEIDERLPAVLADPGLLERVVVNVVDNALRHGAGAPVKLRASRYADMVELRVVDSGPGVPADRLKRMFAPFQRLGDRGNSGLGLGLSVARGFTEAMGGTITAEDTPGGGLTIVISLPAAPHPAALPS</sequence>
<evidence type="ECO:0000256" key="14">
    <source>
        <dbReference type="SAM" id="Phobius"/>
    </source>
</evidence>
<dbReference type="InterPro" id="IPR003661">
    <property type="entry name" value="HisK_dim/P_dom"/>
</dbReference>
<feature type="transmembrane region" description="Helical" evidence="14">
    <location>
        <begin position="458"/>
        <end position="475"/>
    </location>
</feature>
<evidence type="ECO:0000256" key="12">
    <source>
        <dbReference type="ARBA" id="ARBA00023012"/>
    </source>
</evidence>
<keyword evidence="6" id="KW-0808">Transferase</keyword>
<dbReference type="InterPro" id="IPR006016">
    <property type="entry name" value="UspA"/>
</dbReference>
<keyword evidence="17" id="KW-1185">Reference proteome</keyword>
<dbReference type="EC" id="2.7.13.3" evidence="4"/>
<reference evidence="16 17" key="1">
    <citation type="submission" date="2022-03" db="EMBL/GenBank/DDBJ databases">
        <title>Pseudonocardia alaer sp. nov., a novel actinomycete isolated from reed forest soil.</title>
        <authorList>
            <person name="Wang L."/>
        </authorList>
    </citation>
    <scope>NUCLEOTIDE SEQUENCE [LARGE SCALE GENOMIC DNA]</scope>
    <source>
        <strain evidence="16 17">Y-16303</strain>
    </source>
</reference>
<keyword evidence="10" id="KW-0067">ATP-binding</keyword>
<dbReference type="InterPro" id="IPR036097">
    <property type="entry name" value="HisK_dim/P_sf"/>
</dbReference>
<dbReference type="Pfam" id="PF02518">
    <property type="entry name" value="HATPase_c"/>
    <property type="match status" value="1"/>
</dbReference>
<evidence type="ECO:0000256" key="1">
    <source>
        <dbReference type="ARBA" id="ARBA00000085"/>
    </source>
</evidence>
<evidence type="ECO:0000256" key="7">
    <source>
        <dbReference type="ARBA" id="ARBA00022692"/>
    </source>
</evidence>
<dbReference type="SUPFAM" id="SSF47384">
    <property type="entry name" value="Homodimeric domain of signal transducing histidine kinase"/>
    <property type="match status" value="1"/>
</dbReference>
<evidence type="ECO:0000256" key="2">
    <source>
        <dbReference type="ARBA" id="ARBA00004141"/>
    </source>
</evidence>
<keyword evidence="12" id="KW-0902">Two-component regulatory system</keyword>
<name>A0ABS9T6G3_9PSEU</name>
<comment type="subcellular location">
    <subcellularLocation>
        <location evidence="3">Cell membrane</location>
    </subcellularLocation>
    <subcellularLocation>
        <location evidence="2">Membrane</location>
        <topology evidence="2">Multi-pass membrane protein</topology>
    </subcellularLocation>
</comment>
<keyword evidence="8" id="KW-0547">Nucleotide-binding</keyword>
<evidence type="ECO:0000256" key="4">
    <source>
        <dbReference type="ARBA" id="ARBA00012438"/>
    </source>
</evidence>
<evidence type="ECO:0000256" key="6">
    <source>
        <dbReference type="ARBA" id="ARBA00022679"/>
    </source>
</evidence>
<dbReference type="InterPro" id="IPR038318">
    <property type="entry name" value="KdpD_sf"/>
</dbReference>
<dbReference type="InterPro" id="IPR004358">
    <property type="entry name" value="Sig_transdc_His_kin-like_C"/>
</dbReference>
<dbReference type="Pfam" id="PF00512">
    <property type="entry name" value="HisKA"/>
    <property type="match status" value="1"/>
</dbReference>
<feature type="transmembrane region" description="Helical" evidence="14">
    <location>
        <begin position="382"/>
        <end position="403"/>
    </location>
</feature>
<dbReference type="InterPro" id="IPR036890">
    <property type="entry name" value="HATPase_C_sf"/>
</dbReference>
<evidence type="ECO:0000259" key="15">
    <source>
        <dbReference type="PROSITE" id="PS50109"/>
    </source>
</evidence>
<dbReference type="Gene3D" id="3.30.565.10">
    <property type="entry name" value="Histidine kinase-like ATPase, C-terminal domain"/>
    <property type="match status" value="1"/>
</dbReference>
<dbReference type="InterPro" id="IPR014729">
    <property type="entry name" value="Rossmann-like_a/b/a_fold"/>
</dbReference>
<dbReference type="Gene3D" id="1.10.287.130">
    <property type="match status" value="1"/>
</dbReference>